<dbReference type="InParanoid" id="H2XL04"/>
<evidence type="ECO:0000313" key="3">
    <source>
        <dbReference type="Proteomes" id="UP000008144"/>
    </source>
</evidence>
<dbReference type="Ensembl" id="ENSCINT00000033073.1">
    <property type="protein sequence ID" value="ENSCINP00000030336.1"/>
    <property type="gene ID" value="ENSCING00000018917.1"/>
</dbReference>
<reference evidence="3" key="1">
    <citation type="journal article" date="2002" name="Science">
        <title>The draft genome of Ciona intestinalis: insights into chordate and vertebrate origins.</title>
        <authorList>
            <person name="Dehal P."/>
            <person name="Satou Y."/>
            <person name="Campbell R.K."/>
            <person name="Chapman J."/>
            <person name="Degnan B."/>
            <person name="De Tomaso A."/>
            <person name="Davidson B."/>
            <person name="Di Gregorio A."/>
            <person name="Gelpke M."/>
            <person name="Goodstein D.M."/>
            <person name="Harafuji N."/>
            <person name="Hastings K.E."/>
            <person name="Ho I."/>
            <person name="Hotta K."/>
            <person name="Huang W."/>
            <person name="Kawashima T."/>
            <person name="Lemaire P."/>
            <person name="Martinez D."/>
            <person name="Meinertzhagen I.A."/>
            <person name="Necula S."/>
            <person name="Nonaka M."/>
            <person name="Putnam N."/>
            <person name="Rash S."/>
            <person name="Saiga H."/>
            <person name="Satake M."/>
            <person name="Terry A."/>
            <person name="Yamada L."/>
            <person name="Wang H.G."/>
            <person name="Awazu S."/>
            <person name="Azumi K."/>
            <person name="Boore J."/>
            <person name="Branno M."/>
            <person name="Chin-Bow S."/>
            <person name="DeSantis R."/>
            <person name="Doyle S."/>
            <person name="Francino P."/>
            <person name="Keys D.N."/>
            <person name="Haga S."/>
            <person name="Hayashi H."/>
            <person name="Hino K."/>
            <person name="Imai K.S."/>
            <person name="Inaba K."/>
            <person name="Kano S."/>
            <person name="Kobayashi K."/>
            <person name="Kobayashi M."/>
            <person name="Lee B.I."/>
            <person name="Makabe K.W."/>
            <person name="Manohar C."/>
            <person name="Matassi G."/>
            <person name="Medina M."/>
            <person name="Mochizuki Y."/>
            <person name="Mount S."/>
            <person name="Morishita T."/>
            <person name="Miura S."/>
            <person name="Nakayama A."/>
            <person name="Nishizaka S."/>
            <person name="Nomoto H."/>
            <person name="Ohta F."/>
            <person name="Oishi K."/>
            <person name="Rigoutsos I."/>
            <person name="Sano M."/>
            <person name="Sasaki A."/>
            <person name="Sasakura Y."/>
            <person name="Shoguchi E."/>
            <person name="Shin-i T."/>
            <person name="Spagnuolo A."/>
            <person name="Stainier D."/>
            <person name="Suzuki M.M."/>
            <person name="Tassy O."/>
            <person name="Takatori N."/>
            <person name="Tokuoka M."/>
            <person name="Yagi K."/>
            <person name="Yoshizaki F."/>
            <person name="Wada S."/>
            <person name="Zhang C."/>
            <person name="Hyatt P.D."/>
            <person name="Larimer F."/>
            <person name="Detter C."/>
            <person name="Doggett N."/>
            <person name="Glavina T."/>
            <person name="Hawkins T."/>
            <person name="Richardson P."/>
            <person name="Lucas S."/>
            <person name="Kohara Y."/>
            <person name="Levine M."/>
            <person name="Satoh N."/>
            <person name="Rokhsar D.S."/>
        </authorList>
    </citation>
    <scope>NUCLEOTIDE SEQUENCE [LARGE SCALE GENOMIC DNA]</scope>
</reference>
<feature type="compositionally biased region" description="Basic and acidic residues" evidence="1">
    <location>
        <begin position="1"/>
        <end position="10"/>
    </location>
</feature>
<dbReference type="HOGENOM" id="CLU_1098193_0_0_1"/>
<reference evidence="2" key="2">
    <citation type="journal article" date="2008" name="Genome Biol.">
        <title>Improved genome assembly and evidence-based global gene model set for the chordate Ciona intestinalis: new insight into intron and operon populations.</title>
        <authorList>
            <person name="Satou Y."/>
            <person name="Mineta K."/>
            <person name="Ogasawara M."/>
            <person name="Sasakura Y."/>
            <person name="Shoguchi E."/>
            <person name="Ueno K."/>
            <person name="Yamada L."/>
            <person name="Matsumoto J."/>
            <person name="Wasserscheid J."/>
            <person name="Dewar K."/>
            <person name="Wiley G.B."/>
            <person name="Macmil S.L."/>
            <person name="Roe B.A."/>
            <person name="Zeller R.W."/>
            <person name="Hastings K.E."/>
            <person name="Lemaire P."/>
            <person name="Lindquist E."/>
            <person name="Endo T."/>
            <person name="Hotta K."/>
            <person name="Inaba K."/>
        </authorList>
    </citation>
    <scope>NUCLEOTIDE SEQUENCE [LARGE SCALE GENOMIC DNA]</scope>
    <source>
        <strain evidence="2">wild type</strain>
    </source>
</reference>
<name>H2XL04_CIOIN</name>
<dbReference type="Proteomes" id="UP000008144">
    <property type="component" value="Chromosome 2"/>
</dbReference>
<protein>
    <submittedName>
        <fullName evidence="2">Uncharacterized protein</fullName>
    </submittedName>
</protein>
<keyword evidence="3" id="KW-1185">Reference proteome</keyword>
<organism evidence="2 3">
    <name type="scientific">Ciona intestinalis</name>
    <name type="common">Transparent sea squirt</name>
    <name type="synonym">Ascidia intestinalis</name>
    <dbReference type="NCBI Taxonomy" id="7719"/>
    <lineage>
        <taxon>Eukaryota</taxon>
        <taxon>Metazoa</taxon>
        <taxon>Chordata</taxon>
        <taxon>Tunicata</taxon>
        <taxon>Ascidiacea</taxon>
        <taxon>Phlebobranchia</taxon>
        <taxon>Cionidae</taxon>
        <taxon>Ciona</taxon>
    </lineage>
</organism>
<feature type="region of interest" description="Disordered" evidence="1">
    <location>
        <begin position="111"/>
        <end position="133"/>
    </location>
</feature>
<dbReference type="EMBL" id="EAAA01001366">
    <property type="status" value="NOT_ANNOTATED_CDS"/>
    <property type="molecule type" value="Genomic_DNA"/>
</dbReference>
<accession>H2XL04</accession>
<evidence type="ECO:0000313" key="2">
    <source>
        <dbReference type="Ensembl" id="ENSCINP00000030336.1"/>
    </source>
</evidence>
<sequence>MFSTLHEKLSPKNRMNEGTSKKWLSNTERAVGEFRTLSSRLADHVATVELDRTASPTSHASMDDVSTSYKIENTPTIFEDKSRKDVIRRKEQRTNKSMSPEVRRRGGVCINAPYSHTTGRIPDNKRFSQNSSSESEMDLFGSVDSLDKTIMELQSGFHFSGPNILSTTTGNHPPGLSPRFLRKYNVTKTTLPHNNYHKVQTRPTSLPQTENQDSVFNSLDKKPYSCWLDDSSNERNATGKMIASWQDMPTTVL</sequence>
<evidence type="ECO:0000256" key="1">
    <source>
        <dbReference type="SAM" id="MobiDB-lite"/>
    </source>
</evidence>
<reference evidence="2" key="4">
    <citation type="submission" date="2025-09" db="UniProtKB">
        <authorList>
            <consortium name="Ensembl"/>
        </authorList>
    </citation>
    <scope>IDENTIFICATION</scope>
</reference>
<dbReference type="AlphaFoldDB" id="H2XL04"/>
<feature type="region of interest" description="Disordered" evidence="1">
    <location>
        <begin position="1"/>
        <end position="22"/>
    </location>
</feature>
<proteinExistence type="predicted"/>
<reference evidence="2" key="3">
    <citation type="submission" date="2025-08" db="UniProtKB">
        <authorList>
            <consortium name="Ensembl"/>
        </authorList>
    </citation>
    <scope>IDENTIFICATION</scope>
</reference>